<accession>A0ACB8RQC7</accession>
<dbReference type="Proteomes" id="UP000814033">
    <property type="component" value="Unassembled WGS sequence"/>
</dbReference>
<sequence>MCHDAAPQIWKDTLVLVLMITGICAAMALVGFLYAWYRSRTDKPSVETEQPSSGGRVVSDETSDSKEAILIEV</sequence>
<evidence type="ECO:0000313" key="1">
    <source>
        <dbReference type="EMBL" id="KAI0045750.1"/>
    </source>
</evidence>
<organism evidence="1 2">
    <name type="scientific">Auriscalpium vulgare</name>
    <dbReference type="NCBI Taxonomy" id="40419"/>
    <lineage>
        <taxon>Eukaryota</taxon>
        <taxon>Fungi</taxon>
        <taxon>Dikarya</taxon>
        <taxon>Basidiomycota</taxon>
        <taxon>Agaricomycotina</taxon>
        <taxon>Agaricomycetes</taxon>
        <taxon>Russulales</taxon>
        <taxon>Auriscalpiaceae</taxon>
        <taxon>Auriscalpium</taxon>
    </lineage>
</organism>
<name>A0ACB8RQC7_9AGAM</name>
<gene>
    <name evidence="1" type="ORF">FA95DRAFT_1560878</name>
</gene>
<protein>
    <submittedName>
        <fullName evidence="1">Uncharacterized protein</fullName>
    </submittedName>
</protein>
<reference evidence="1" key="2">
    <citation type="journal article" date="2022" name="New Phytol.">
        <title>Evolutionary transition to the ectomycorrhizal habit in the genomes of a hyperdiverse lineage of mushroom-forming fungi.</title>
        <authorList>
            <person name="Looney B."/>
            <person name="Miyauchi S."/>
            <person name="Morin E."/>
            <person name="Drula E."/>
            <person name="Courty P.E."/>
            <person name="Kohler A."/>
            <person name="Kuo A."/>
            <person name="LaButti K."/>
            <person name="Pangilinan J."/>
            <person name="Lipzen A."/>
            <person name="Riley R."/>
            <person name="Andreopoulos W."/>
            <person name="He G."/>
            <person name="Johnson J."/>
            <person name="Nolan M."/>
            <person name="Tritt A."/>
            <person name="Barry K.W."/>
            <person name="Grigoriev I.V."/>
            <person name="Nagy L.G."/>
            <person name="Hibbett D."/>
            <person name="Henrissat B."/>
            <person name="Matheny P.B."/>
            <person name="Labbe J."/>
            <person name="Martin F.M."/>
        </authorList>
    </citation>
    <scope>NUCLEOTIDE SEQUENCE</scope>
    <source>
        <strain evidence="1">FP105234-sp</strain>
    </source>
</reference>
<evidence type="ECO:0000313" key="2">
    <source>
        <dbReference type="Proteomes" id="UP000814033"/>
    </source>
</evidence>
<dbReference type="EMBL" id="MU275943">
    <property type="protein sequence ID" value="KAI0045750.1"/>
    <property type="molecule type" value="Genomic_DNA"/>
</dbReference>
<keyword evidence="2" id="KW-1185">Reference proteome</keyword>
<comment type="caution">
    <text evidence="1">The sequence shown here is derived from an EMBL/GenBank/DDBJ whole genome shotgun (WGS) entry which is preliminary data.</text>
</comment>
<reference evidence="1" key="1">
    <citation type="submission" date="2021-02" db="EMBL/GenBank/DDBJ databases">
        <authorList>
            <consortium name="DOE Joint Genome Institute"/>
            <person name="Ahrendt S."/>
            <person name="Looney B.P."/>
            <person name="Miyauchi S."/>
            <person name="Morin E."/>
            <person name="Drula E."/>
            <person name="Courty P.E."/>
            <person name="Chicoki N."/>
            <person name="Fauchery L."/>
            <person name="Kohler A."/>
            <person name="Kuo A."/>
            <person name="Labutti K."/>
            <person name="Pangilinan J."/>
            <person name="Lipzen A."/>
            <person name="Riley R."/>
            <person name="Andreopoulos W."/>
            <person name="He G."/>
            <person name="Johnson J."/>
            <person name="Barry K.W."/>
            <person name="Grigoriev I.V."/>
            <person name="Nagy L."/>
            <person name="Hibbett D."/>
            <person name="Henrissat B."/>
            <person name="Matheny P.B."/>
            <person name="Labbe J."/>
            <person name="Martin F."/>
        </authorList>
    </citation>
    <scope>NUCLEOTIDE SEQUENCE</scope>
    <source>
        <strain evidence="1">FP105234-sp</strain>
    </source>
</reference>
<proteinExistence type="predicted"/>